<dbReference type="AlphaFoldDB" id="A0A1G2R2Y5"/>
<proteinExistence type="predicted"/>
<accession>A0A1G2R2Y5</accession>
<comment type="caution">
    <text evidence="1">The sequence shown here is derived from an EMBL/GenBank/DDBJ whole genome shotgun (WGS) entry which is preliminary data.</text>
</comment>
<name>A0A1G2R2Y5_9BACT</name>
<gene>
    <name evidence="1" type="ORF">A3C04_03230</name>
</gene>
<dbReference type="Proteomes" id="UP000178092">
    <property type="component" value="Unassembled WGS sequence"/>
</dbReference>
<organism evidence="1 2">
    <name type="scientific">Candidatus Wildermuthbacteria bacterium RIFCSPHIGHO2_02_FULL_45_25</name>
    <dbReference type="NCBI Taxonomy" id="1802450"/>
    <lineage>
        <taxon>Bacteria</taxon>
        <taxon>Candidatus Wildermuthiibacteriota</taxon>
    </lineage>
</organism>
<evidence type="ECO:0000313" key="1">
    <source>
        <dbReference type="EMBL" id="OHA66759.1"/>
    </source>
</evidence>
<dbReference type="EMBL" id="MHTV01000024">
    <property type="protein sequence ID" value="OHA66759.1"/>
    <property type="molecule type" value="Genomic_DNA"/>
</dbReference>
<protein>
    <submittedName>
        <fullName evidence="1">Uncharacterized protein</fullName>
    </submittedName>
</protein>
<sequence>MDVQTAVEKFFLGFFPAETQPEDPWWDRVEDPVTAANILLAYLDEILQMTLGVNCIDDLHNLRTVGDIRKYLIIQASCLSAPSATHV</sequence>
<evidence type="ECO:0000313" key="2">
    <source>
        <dbReference type="Proteomes" id="UP000178092"/>
    </source>
</evidence>
<reference evidence="1 2" key="1">
    <citation type="journal article" date="2016" name="Nat. Commun.">
        <title>Thousands of microbial genomes shed light on interconnected biogeochemical processes in an aquifer system.</title>
        <authorList>
            <person name="Anantharaman K."/>
            <person name="Brown C.T."/>
            <person name="Hug L.A."/>
            <person name="Sharon I."/>
            <person name="Castelle C.J."/>
            <person name="Probst A.J."/>
            <person name="Thomas B.C."/>
            <person name="Singh A."/>
            <person name="Wilkins M.J."/>
            <person name="Karaoz U."/>
            <person name="Brodie E.L."/>
            <person name="Williams K.H."/>
            <person name="Hubbard S.S."/>
            <person name="Banfield J.F."/>
        </authorList>
    </citation>
    <scope>NUCLEOTIDE SEQUENCE [LARGE SCALE GENOMIC DNA]</scope>
</reference>